<protein>
    <recommendedName>
        <fullName evidence="12">Endonuclease/exonuclease/phosphatase domain-containing protein</fullName>
    </recommendedName>
</protein>
<keyword evidence="5" id="KW-0479">Metal-binding</keyword>
<proteinExistence type="predicted"/>
<comment type="subcellular location">
    <subcellularLocation>
        <location evidence="3">Nucleus</location>
        <location evidence="3">PML body</location>
    </subcellularLocation>
</comment>
<keyword evidence="9" id="KW-0234">DNA repair</keyword>
<evidence type="ECO:0000256" key="2">
    <source>
        <dbReference type="ARBA" id="ARBA00001946"/>
    </source>
</evidence>
<dbReference type="InterPro" id="IPR051547">
    <property type="entry name" value="TDP2-like"/>
</dbReference>
<dbReference type="PANTHER" id="PTHR15822">
    <property type="entry name" value="TRAF AND TNF RECEPTOR-ASSOCIATED PROTEIN"/>
    <property type="match status" value="1"/>
</dbReference>
<evidence type="ECO:0000256" key="10">
    <source>
        <dbReference type="ARBA" id="ARBA00023242"/>
    </source>
</evidence>
<evidence type="ECO:0000256" key="11">
    <source>
        <dbReference type="SAM" id="MobiDB-lite"/>
    </source>
</evidence>
<feature type="region of interest" description="Disordered" evidence="11">
    <location>
        <begin position="62"/>
        <end position="84"/>
    </location>
</feature>
<dbReference type="GO" id="GO:0070260">
    <property type="term" value="F:5'-tyrosyl-DNA phosphodiesterase activity"/>
    <property type="evidence" value="ECO:0007669"/>
    <property type="project" value="TreeGrafter"/>
</dbReference>
<dbReference type="STRING" id="307507.A0A2V0P8R0"/>
<feature type="domain" description="Endonuclease/exonuclease/phosphatase" evidence="12">
    <location>
        <begin position="187"/>
        <end position="523"/>
    </location>
</feature>
<dbReference type="EMBL" id="BDRX01000049">
    <property type="protein sequence ID" value="GBF94250.1"/>
    <property type="molecule type" value="Genomic_DNA"/>
</dbReference>
<keyword evidence="7" id="KW-0378">Hydrolase</keyword>
<dbReference type="GO" id="GO:0046872">
    <property type="term" value="F:metal ion binding"/>
    <property type="evidence" value="ECO:0007669"/>
    <property type="project" value="UniProtKB-KW"/>
</dbReference>
<dbReference type="GO" id="GO:0003697">
    <property type="term" value="F:single-stranded DNA binding"/>
    <property type="evidence" value="ECO:0007669"/>
    <property type="project" value="TreeGrafter"/>
</dbReference>
<dbReference type="InterPro" id="IPR036691">
    <property type="entry name" value="Endo/exonu/phosph_ase_sf"/>
</dbReference>
<dbReference type="InParanoid" id="A0A2V0P8R0"/>
<dbReference type="OrthoDB" id="9975959at2759"/>
<dbReference type="SUPFAM" id="SSF56219">
    <property type="entry name" value="DNase I-like"/>
    <property type="match status" value="1"/>
</dbReference>
<feature type="compositionally biased region" description="Gly residues" evidence="11">
    <location>
        <begin position="367"/>
        <end position="386"/>
    </location>
</feature>
<evidence type="ECO:0000256" key="8">
    <source>
        <dbReference type="ARBA" id="ARBA00022842"/>
    </source>
</evidence>
<keyword evidence="14" id="KW-1185">Reference proteome</keyword>
<evidence type="ECO:0000256" key="3">
    <source>
        <dbReference type="ARBA" id="ARBA00004322"/>
    </source>
</evidence>
<dbReference type="InterPro" id="IPR005135">
    <property type="entry name" value="Endo/exonuclease/phosphatase"/>
</dbReference>
<dbReference type="Pfam" id="PF03372">
    <property type="entry name" value="Exo_endo_phos"/>
    <property type="match status" value="1"/>
</dbReference>
<evidence type="ECO:0000256" key="7">
    <source>
        <dbReference type="ARBA" id="ARBA00022801"/>
    </source>
</evidence>
<comment type="cofactor">
    <cofactor evidence="1">
        <name>Mn(2+)</name>
        <dbReference type="ChEBI" id="CHEBI:29035"/>
    </cofactor>
</comment>
<name>A0A2V0P8R0_9CHLO</name>
<dbReference type="Proteomes" id="UP000247498">
    <property type="component" value="Unassembled WGS sequence"/>
</dbReference>
<dbReference type="GO" id="GO:0006302">
    <property type="term" value="P:double-strand break repair"/>
    <property type="evidence" value="ECO:0007669"/>
    <property type="project" value="TreeGrafter"/>
</dbReference>
<keyword evidence="10" id="KW-0539">Nucleus</keyword>
<accession>A0A2V0P8R0</accession>
<evidence type="ECO:0000256" key="4">
    <source>
        <dbReference type="ARBA" id="ARBA00022722"/>
    </source>
</evidence>
<reference evidence="13 14" key="1">
    <citation type="journal article" date="2018" name="Sci. Rep.">
        <title>Raphidocelis subcapitata (=Pseudokirchneriella subcapitata) provides an insight into genome evolution and environmental adaptations in the Sphaeropleales.</title>
        <authorList>
            <person name="Suzuki S."/>
            <person name="Yamaguchi H."/>
            <person name="Nakajima N."/>
            <person name="Kawachi M."/>
        </authorList>
    </citation>
    <scope>NUCLEOTIDE SEQUENCE [LARGE SCALE GENOMIC DNA]</scope>
    <source>
        <strain evidence="13 14">NIES-35</strain>
    </source>
</reference>
<evidence type="ECO:0000256" key="9">
    <source>
        <dbReference type="ARBA" id="ARBA00023204"/>
    </source>
</evidence>
<feature type="region of interest" description="Disordered" evidence="11">
    <location>
        <begin position="345"/>
        <end position="386"/>
    </location>
</feature>
<evidence type="ECO:0000313" key="13">
    <source>
        <dbReference type="EMBL" id="GBF94250.1"/>
    </source>
</evidence>
<comment type="caution">
    <text evidence="13">The sequence shown here is derived from an EMBL/GenBank/DDBJ whole genome shotgun (WGS) entry which is preliminary data.</text>
</comment>
<evidence type="ECO:0000256" key="5">
    <source>
        <dbReference type="ARBA" id="ARBA00022723"/>
    </source>
</evidence>
<dbReference type="AlphaFoldDB" id="A0A2V0P8R0"/>
<evidence type="ECO:0000256" key="1">
    <source>
        <dbReference type="ARBA" id="ARBA00001936"/>
    </source>
</evidence>
<sequence length="537" mass="54569">MHGVAVLAAQRATAGAAPAVAGALAAAAGRRAALLLAPWAPLTHGARWLGEALARHALAARPAARAAPGPGGPRRAPLPRRKRPRLAPAPGAAALLVTAAAAAIAPRGHAAALLGIRAAAAAAAAATGAPAQFASLGAAAAGALLLRGGEHLLRRWHAGRRGGWRRGAAPVGATGDGGPGREVAIVTFNIRAVMDRWPERAPLLRDTLAALDADVYCFQEVLTGEFSQERQLLGPGYSVHPCRAALDSVAAAGALGAAYAAATRALLALPPARALMVAAPPAVEGWRERRGLSGAWARTLRDASIAPFFGNSIASRLPQPAGAGPPETLLLGSFRAAQRVCVELAPSEPGGEGSSSSGSGSDAGSDDWGGGGAFVRGFSSGEGGGGDASEPLRVWLVNTHLDHASPEIRERQAQAIIDWMRPLRASCAGVVFTGDLNAPPGEGTHLALQKAGFASASQLANGREPPATWPSGLVAPLMDEGEPHCADYVYVWQAPGHELRVRAARLAGDAPAAGDATLFPSDHFGLQVRLAVARRPG</sequence>
<keyword evidence="8" id="KW-0460">Magnesium</keyword>
<dbReference type="GO" id="GO:0005737">
    <property type="term" value="C:cytoplasm"/>
    <property type="evidence" value="ECO:0007669"/>
    <property type="project" value="TreeGrafter"/>
</dbReference>
<gene>
    <name evidence="13" type="ORF">Rsub_06520</name>
</gene>
<comment type="cofactor">
    <cofactor evidence="2">
        <name>Mg(2+)</name>
        <dbReference type="ChEBI" id="CHEBI:18420"/>
    </cofactor>
</comment>
<evidence type="ECO:0000259" key="12">
    <source>
        <dbReference type="Pfam" id="PF03372"/>
    </source>
</evidence>
<evidence type="ECO:0000256" key="6">
    <source>
        <dbReference type="ARBA" id="ARBA00022763"/>
    </source>
</evidence>
<keyword evidence="4" id="KW-0540">Nuclease</keyword>
<evidence type="ECO:0000313" key="14">
    <source>
        <dbReference type="Proteomes" id="UP000247498"/>
    </source>
</evidence>
<keyword evidence="6" id="KW-0227">DNA damage</keyword>
<dbReference type="PANTHER" id="PTHR15822:SF4">
    <property type="entry name" value="TYROSYL-DNA PHOSPHODIESTERASE 2"/>
    <property type="match status" value="1"/>
</dbReference>
<feature type="compositionally biased region" description="Low complexity" evidence="11">
    <location>
        <begin position="345"/>
        <end position="363"/>
    </location>
</feature>
<dbReference type="GO" id="GO:0004518">
    <property type="term" value="F:nuclease activity"/>
    <property type="evidence" value="ECO:0007669"/>
    <property type="project" value="UniProtKB-KW"/>
</dbReference>
<organism evidence="13 14">
    <name type="scientific">Raphidocelis subcapitata</name>
    <dbReference type="NCBI Taxonomy" id="307507"/>
    <lineage>
        <taxon>Eukaryota</taxon>
        <taxon>Viridiplantae</taxon>
        <taxon>Chlorophyta</taxon>
        <taxon>core chlorophytes</taxon>
        <taxon>Chlorophyceae</taxon>
        <taxon>CS clade</taxon>
        <taxon>Sphaeropleales</taxon>
        <taxon>Selenastraceae</taxon>
        <taxon>Raphidocelis</taxon>
    </lineage>
</organism>
<dbReference type="Gene3D" id="3.60.10.10">
    <property type="entry name" value="Endonuclease/exonuclease/phosphatase"/>
    <property type="match status" value="2"/>
</dbReference>